<evidence type="ECO:0000313" key="2">
    <source>
        <dbReference type="EMBL" id="AYO80110.1"/>
    </source>
</evidence>
<evidence type="ECO:0000313" key="3">
    <source>
        <dbReference type="Proteomes" id="UP000280708"/>
    </source>
</evidence>
<organism evidence="2 3">
    <name type="scientific">Sphingobium yanoikuyae</name>
    <name type="common">Sphingomonas yanoikuyae</name>
    <dbReference type="NCBI Taxonomy" id="13690"/>
    <lineage>
        <taxon>Bacteria</taxon>
        <taxon>Pseudomonadati</taxon>
        <taxon>Pseudomonadota</taxon>
        <taxon>Alphaproteobacteria</taxon>
        <taxon>Sphingomonadales</taxon>
        <taxon>Sphingomonadaceae</taxon>
        <taxon>Sphingobium</taxon>
    </lineage>
</organism>
<dbReference type="EMBL" id="CP033230">
    <property type="protein sequence ID" value="AYO80110.1"/>
    <property type="molecule type" value="Genomic_DNA"/>
</dbReference>
<evidence type="ECO:0000256" key="1">
    <source>
        <dbReference type="SAM" id="Phobius"/>
    </source>
</evidence>
<name>A0A3G2UXE8_SPHYA</name>
<accession>A0A3G2UXE8</accession>
<feature type="transmembrane region" description="Helical" evidence="1">
    <location>
        <begin position="69"/>
        <end position="93"/>
    </location>
</feature>
<protein>
    <submittedName>
        <fullName evidence="2">Uncharacterized protein</fullName>
    </submittedName>
</protein>
<gene>
    <name evidence="2" type="ORF">EBF16_26525</name>
</gene>
<dbReference type="AlphaFoldDB" id="A0A3G2UXE8"/>
<keyword evidence="1" id="KW-0812">Transmembrane</keyword>
<sequence length="98" mass="10406">MRAALRFRINGGMKSLAVGTFYAVGVLTLIVGIYVTYLGVTLDVTLPSGQPIYDRIANLQLMHVQSVNIFGGIGLILIAIISLSTGAIISFLAPKDPD</sequence>
<keyword evidence="1" id="KW-1133">Transmembrane helix</keyword>
<reference evidence="2 3" key="1">
    <citation type="submission" date="2018-10" db="EMBL/GenBank/DDBJ databases">
        <title>Characterization and genome analysis of a novel bacterium Sphingobium yanoikuyae SJTF8 capable of degrading PAHs.</title>
        <authorList>
            <person name="Yin C."/>
            <person name="Xiong W."/>
            <person name="Liang R."/>
        </authorList>
    </citation>
    <scope>NUCLEOTIDE SEQUENCE [LARGE SCALE GENOMIC DNA]</scope>
    <source>
        <strain evidence="2 3">SJTF8</strain>
    </source>
</reference>
<dbReference type="Proteomes" id="UP000280708">
    <property type="component" value="Chromosome"/>
</dbReference>
<proteinExistence type="predicted"/>
<feature type="transmembrane region" description="Helical" evidence="1">
    <location>
        <begin position="21"/>
        <end position="40"/>
    </location>
</feature>
<keyword evidence="1" id="KW-0472">Membrane</keyword>